<reference evidence="4" key="2">
    <citation type="journal article" date="2022" name="Nat. Microbiol.">
        <title>A closed Candidatus Odinarchaeum chromosome exposes Asgard archaeal viruses.</title>
        <authorList>
            <person name="Tamarit D."/>
            <person name="Caceres E.F."/>
            <person name="Krupovic M."/>
            <person name="Nijland R."/>
            <person name="Eme L."/>
            <person name="Robinson N.P."/>
            <person name="Ettema T.J.G."/>
        </authorList>
    </citation>
    <scope>NUCLEOTIDE SEQUENCE</scope>
    <source>
        <strain evidence="4">LCB_4</strain>
    </source>
</reference>
<organism evidence="4 5">
    <name type="scientific">Odinarchaeota yellowstonii (strain LCB_4)</name>
    <dbReference type="NCBI Taxonomy" id="1841599"/>
    <lineage>
        <taxon>Archaea</taxon>
        <taxon>Promethearchaeati</taxon>
        <taxon>Candidatus Odinarchaeota</taxon>
        <taxon>Candidatus Odinarchaeia</taxon>
        <taxon>Candidatus Odinarchaeales</taxon>
        <taxon>Candidatus Odinarchaeaceae</taxon>
        <taxon>Candidatus Odinarchaeum</taxon>
    </lineage>
</organism>
<evidence type="ECO:0000256" key="1">
    <source>
        <dbReference type="ARBA" id="ARBA00006964"/>
    </source>
</evidence>
<dbReference type="KEGG" id="oyw:OdinLCB4_002100"/>
<comment type="similarity">
    <text evidence="1">Belongs to the GTP cyclohydrolase I type 2/NIF3 family.</text>
</comment>
<dbReference type="PANTHER" id="PTHR13799">
    <property type="entry name" value="NGG1 INTERACTING FACTOR 3"/>
    <property type="match status" value="1"/>
</dbReference>
<dbReference type="InterPro" id="IPR002678">
    <property type="entry name" value="DUF34/NIF3"/>
</dbReference>
<sequence length="268" mass="30004">MVSLSEFIEFLERVAPPQLALPDDSIGLQIGDSRRSEWDKKNLRCVVVALEPSIQAVQYAVDVKAQLIITHHPLFYKNLKDLTGGLLQKVRALLSNYISLYVVHTNWDFAENGVNDTLIDLMGLVKTGVNSIEWKPSGKYLTRFCTPPSGLMSLKFLLEVLSLKLKPQQLIYVGDLDGEVKNIIVSCGDGADTLLLKAACNMGVDTYITGEASYHSMIYAKENNLKLVVAGHYETENPGMKRLSQILQIEFPELKILFFDVQPAFYAY</sequence>
<reference evidence="4" key="1">
    <citation type="journal article" date="2017" name="Nature">
        <title>Asgard archaea illuminate the origin of eukaryotic cellular complexity.</title>
        <authorList>
            <person name="Zaremba-Niedzwiedzka K."/>
            <person name="Caceres E.F."/>
            <person name="Saw J.H."/>
            <person name="Backstrom D."/>
            <person name="Juzokaite L."/>
            <person name="Vancaester E."/>
            <person name="Seitz K.W."/>
            <person name="Anantharaman K."/>
            <person name="Starnawski P."/>
            <person name="Kjeldsen K.U."/>
            <person name="Scott M.B."/>
            <person name="Nunoura T."/>
            <person name="Banfield J.F."/>
            <person name="Schramm A."/>
            <person name="Baker B.J."/>
            <person name="Spang A."/>
            <person name="Ettema T.J.G."/>
        </authorList>
    </citation>
    <scope>NUCLEOTIDE SEQUENCE</scope>
    <source>
        <strain evidence="4">LCB_4</strain>
    </source>
</reference>
<feature type="binding site" evidence="3">
    <location>
        <position position="71"/>
    </location>
    <ligand>
        <name>a divalent metal cation</name>
        <dbReference type="ChEBI" id="CHEBI:60240"/>
        <label>1</label>
    </ligand>
</feature>
<dbReference type="GO" id="GO:0046872">
    <property type="term" value="F:metal ion binding"/>
    <property type="evidence" value="ECO:0007669"/>
    <property type="project" value="UniProtKB-KW"/>
</dbReference>
<evidence type="ECO:0000313" key="5">
    <source>
        <dbReference type="Proteomes" id="UP000186851"/>
    </source>
</evidence>
<dbReference type="Pfam" id="PF01784">
    <property type="entry name" value="DUF34_NIF3"/>
    <property type="match status" value="1"/>
</dbReference>
<dbReference type="AlphaFoldDB" id="A0AAF0ICZ9"/>
<dbReference type="PANTHER" id="PTHR13799:SF14">
    <property type="entry name" value="GTP CYCLOHYDROLASE 1 TYPE 2 HOMOLOG"/>
    <property type="match status" value="1"/>
</dbReference>
<evidence type="ECO:0000313" key="4">
    <source>
        <dbReference type="EMBL" id="WEU40737.1"/>
    </source>
</evidence>
<dbReference type="FunFam" id="3.40.1390.30:FF:000001">
    <property type="entry name" value="GTP cyclohydrolase 1 type 2"/>
    <property type="match status" value="1"/>
</dbReference>
<name>A0AAF0ICZ9_ODILC</name>
<proteinExistence type="inferred from homology"/>
<dbReference type="NCBIfam" id="TIGR00486">
    <property type="entry name" value="YbgI_SA1388"/>
    <property type="match status" value="1"/>
</dbReference>
<dbReference type="SUPFAM" id="SSF102705">
    <property type="entry name" value="NIF3 (NGG1p interacting factor 3)-like"/>
    <property type="match status" value="1"/>
</dbReference>
<dbReference type="Proteomes" id="UP000186851">
    <property type="component" value="Chromosome"/>
</dbReference>
<gene>
    <name evidence="4" type="ORF">OdinLCB4_002100</name>
</gene>
<dbReference type="EMBL" id="CP091871">
    <property type="protein sequence ID" value="WEU40737.1"/>
    <property type="molecule type" value="Genomic_DNA"/>
</dbReference>
<feature type="binding site" evidence="3">
    <location>
        <position position="232"/>
    </location>
    <ligand>
        <name>a divalent metal cation</name>
        <dbReference type="ChEBI" id="CHEBI:60240"/>
        <label>1</label>
    </ligand>
</feature>
<feature type="binding site" evidence="3">
    <location>
        <position position="108"/>
    </location>
    <ligand>
        <name>a divalent metal cation</name>
        <dbReference type="ChEBI" id="CHEBI:60240"/>
        <label>1</label>
    </ligand>
</feature>
<feature type="binding site" evidence="3">
    <location>
        <position position="236"/>
    </location>
    <ligand>
        <name>a divalent metal cation</name>
        <dbReference type="ChEBI" id="CHEBI:60240"/>
        <label>1</label>
    </ligand>
</feature>
<evidence type="ECO:0000256" key="2">
    <source>
        <dbReference type="ARBA" id="ARBA00022723"/>
    </source>
</evidence>
<dbReference type="Gene3D" id="3.40.1390.30">
    <property type="entry name" value="NIF3 (NGG1p interacting factor 3)-like"/>
    <property type="match status" value="2"/>
</dbReference>
<dbReference type="GO" id="GO:0005737">
    <property type="term" value="C:cytoplasm"/>
    <property type="evidence" value="ECO:0007669"/>
    <property type="project" value="TreeGrafter"/>
</dbReference>
<protein>
    <submittedName>
        <fullName evidence="4">Nif3-like dinuclear metal center hexameric protein</fullName>
    </submittedName>
</protein>
<evidence type="ECO:0000256" key="3">
    <source>
        <dbReference type="PIRSR" id="PIRSR602678-1"/>
    </source>
</evidence>
<accession>A0AAF0ICZ9</accession>
<feature type="binding site" evidence="3">
    <location>
        <position position="72"/>
    </location>
    <ligand>
        <name>a divalent metal cation</name>
        <dbReference type="ChEBI" id="CHEBI:60240"/>
        <label>1</label>
    </ligand>
</feature>
<keyword evidence="2 3" id="KW-0479">Metal-binding</keyword>
<dbReference type="InterPro" id="IPR036069">
    <property type="entry name" value="DUF34/NIF3_sf"/>
</dbReference>